<evidence type="ECO:0000313" key="2">
    <source>
        <dbReference type="RefSeq" id="XP_031400857.1"/>
    </source>
</evidence>
<organism evidence="1 2">
    <name type="scientific">Punica granatum</name>
    <name type="common">Pomegranate</name>
    <dbReference type="NCBI Taxonomy" id="22663"/>
    <lineage>
        <taxon>Eukaryota</taxon>
        <taxon>Viridiplantae</taxon>
        <taxon>Streptophyta</taxon>
        <taxon>Embryophyta</taxon>
        <taxon>Tracheophyta</taxon>
        <taxon>Spermatophyta</taxon>
        <taxon>Magnoliopsida</taxon>
        <taxon>eudicotyledons</taxon>
        <taxon>Gunneridae</taxon>
        <taxon>Pentapetalae</taxon>
        <taxon>rosids</taxon>
        <taxon>malvids</taxon>
        <taxon>Myrtales</taxon>
        <taxon>Lythraceae</taxon>
        <taxon>Punica</taxon>
    </lineage>
</organism>
<sequence>MVGDSFLFSFCLCRSFDFQLIKQETFSRACIVRIVLDPPDLSFWGQAFRFSLPCRLGECKQRMSVKEPVLLISWCSFNLPGKTAKENSNKLM</sequence>
<protein>
    <submittedName>
        <fullName evidence="2">Uncharacterized protein LOC116210880 isoform X4</fullName>
    </submittedName>
</protein>
<keyword evidence="1" id="KW-1185">Reference proteome</keyword>
<dbReference type="AlphaFoldDB" id="A0A6P8DTS9"/>
<gene>
    <name evidence="2" type="primary">LOC116210880</name>
</gene>
<evidence type="ECO:0000313" key="1">
    <source>
        <dbReference type="Proteomes" id="UP000515151"/>
    </source>
</evidence>
<reference evidence="2" key="2">
    <citation type="submission" date="2025-08" db="UniProtKB">
        <authorList>
            <consortium name="RefSeq"/>
        </authorList>
    </citation>
    <scope>IDENTIFICATION</scope>
    <source>
        <tissue evidence="2">Leaf</tissue>
    </source>
</reference>
<dbReference type="GeneID" id="116210880"/>
<name>A0A6P8DTS9_PUNGR</name>
<reference evidence="1" key="1">
    <citation type="journal article" date="2020" name="Plant Biotechnol. J.">
        <title>The pomegranate (Punica granatum L.) draft genome dissects genetic divergence between soft- and hard-seeded cultivars.</title>
        <authorList>
            <person name="Luo X."/>
            <person name="Li H."/>
            <person name="Wu Z."/>
            <person name="Yao W."/>
            <person name="Zhao P."/>
            <person name="Cao D."/>
            <person name="Yu H."/>
            <person name="Li K."/>
            <person name="Poudel K."/>
            <person name="Zhao D."/>
            <person name="Zhang F."/>
            <person name="Xia X."/>
            <person name="Chen L."/>
            <person name="Wang Q."/>
            <person name="Jing D."/>
            <person name="Cao S."/>
        </authorList>
    </citation>
    <scope>NUCLEOTIDE SEQUENCE [LARGE SCALE GENOMIC DNA]</scope>
    <source>
        <strain evidence="1">cv. Tunisia</strain>
    </source>
</reference>
<accession>A0A6P8DTS9</accession>
<dbReference type="Proteomes" id="UP000515151">
    <property type="component" value="Chromosome 6"/>
</dbReference>
<proteinExistence type="predicted"/>
<dbReference type="RefSeq" id="XP_031400857.1">
    <property type="nucleotide sequence ID" value="XM_031544997.1"/>
</dbReference>